<reference evidence="1" key="1">
    <citation type="journal article" date="2020" name="Nature">
        <title>Giant virus diversity and host interactions through global metagenomics.</title>
        <authorList>
            <person name="Schulz F."/>
            <person name="Roux S."/>
            <person name="Paez-Espino D."/>
            <person name="Jungbluth S."/>
            <person name="Walsh D.A."/>
            <person name="Denef V.J."/>
            <person name="McMahon K.D."/>
            <person name="Konstantinidis K.T."/>
            <person name="Eloe-Fadrosh E.A."/>
            <person name="Kyrpides N.C."/>
            <person name="Woyke T."/>
        </authorList>
    </citation>
    <scope>NUCLEOTIDE SEQUENCE</scope>
    <source>
        <strain evidence="1">GVMAG-S-3300012000-53</strain>
    </source>
</reference>
<protein>
    <submittedName>
        <fullName evidence="1">Uncharacterized protein</fullName>
    </submittedName>
</protein>
<sequence length="311" mass="36967">MRLKTIKYESEEVANEYKEKKHYKIIILIIASDAPHYEVFKKCWMEYMNKNENIKSFFLYSNENMDTDIYITKDSITYNCKESLIPGILYKTIAGYYFCQKKLSYDFMLRTNLSSFIIFPNILKYVNSIEKKNIWVSNLELMPFISDTNMKAYDEVLENLRKKDKHAVIPGKTVENWKYFTSVLGKFYNNDDLYSNKIFYFMAGSYFILSNDIIKQLLYEVCVNNILEKNNIISIPDDVAISALLQWPTFTQPTAYDSQKNSLICNKVEENYRDDLIHIRNRTDIYYGNRDIDMKNMVNQVKKFYNSNFEA</sequence>
<name>A0A6C0KF65_9ZZZZ</name>
<dbReference type="EMBL" id="MN740887">
    <property type="protein sequence ID" value="QHU16652.1"/>
    <property type="molecule type" value="Genomic_DNA"/>
</dbReference>
<accession>A0A6C0KF65</accession>
<dbReference type="AlphaFoldDB" id="A0A6C0KF65"/>
<organism evidence="1">
    <name type="scientific">viral metagenome</name>
    <dbReference type="NCBI Taxonomy" id="1070528"/>
    <lineage>
        <taxon>unclassified sequences</taxon>
        <taxon>metagenomes</taxon>
        <taxon>organismal metagenomes</taxon>
    </lineage>
</organism>
<evidence type="ECO:0000313" key="1">
    <source>
        <dbReference type="EMBL" id="QHU16652.1"/>
    </source>
</evidence>
<proteinExistence type="predicted"/>